<reference evidence="2" key="2">
    <citation type="submission" date="2021-01" db="EMBL/GenBank/DDBJ databases">
        <authorList>
            <person name="Corre E."/>
            <person name="Pelletier E."/>
            <person name="Niang G."/>
            <person name="Scheremetjew M."/>
            <person name="Finn R."/>
            <person name="Kale V."/>
            <person name="Holt S."/>
            <person name="Cochrane G."/>
            <person name="Meng A."/>
            <person name="Brown T."/>
            <person name="Cohen L."/>
        </authorList>
    </citation>
    <scope>NUCLEOTIDE SEQUENCE</scope>
    <source>
        <strain evidence="2">CCMP1205</strain>
    </source>
</reference>
<evidence type="ECO:0000313" key="3">
    <source>
        <dbReference type="EMBL" id="QDZ23192.1"/>
    </source>
</evidence>
<dbReference type="EMBL" id="CP031042">
    <property type="protein sequence ID" value="QDZ23192.1"/>
    <property type="molecule type" value="Genomic_DNA"/>
</dbReference>
<evidence type="ECO:0000256" key="1">
    <source>
        <dbReference type="SAM" id="MobiDB-lite"/>
    </source>
</evidence>
<dbReference type="Proteomes" id="UP000316726">
    <property type="component" value="Chromosome 9"/>
</dbReference>
<reference evidence="3 4" key="1">
    <citation type="submission" date="2018-07" db="EMBL/GenBank/DDBJ databases">
        <title>The complete nuclear genome of the prasinophyte Chloropicon primus (CCMP1205).</title>
        <authorList>
            <person name="Pombert J.-F."/>
            <person name="Otis C."/>
            <person name="Turmel M."/>
            <person name="Lemieux C."/>
        </authorList>
    </citation>
    <scope>NUCLEOTIDE SEQUENCE [LARGE SCALE GENOMIC DNA]</scope>
    <source>
        <strain evidence="3 4">CCMP1205</strain>
    </source>
</reference>
<proteinExistence type="predicted"/>
<sequence length="185" mass="18761">MALSLKSGARAWSATAGAASQRGSLSTALTRARPAREESGIVSFPHPKLSLGESLALVATTAVALGCASSAEAKVVMKKIESQKVFQPEVTQRQPKGPRKPRAKSGGGMSMPALSAPSVSVPTIGSGPVASIAPIALSVGALGAATVAASKADDGFWDFINEGMAKDVSSYVGGEEGLKDSEFFN</sequence>
<organism evidence="3 4">
    <name type="scientific">Chloropicon primus</name>
    <dbReference type="NCBI Taxonomy" id="1764295"/>
    <lineage>
        <taxon>Eukaryota</taxon>
        <taxon>Viridiplantae</taxon>
        <taxon>Chlorophyta</taxon>
        <taxon>Chloropicophyceae</taxon>
        <taxon>Chloropicales</taxon>
        <taxon>Chloropicaceae</taxon>
        <taxon>Chloropicon</taxon>
    </lineage>
</organism>
<feature type="region of interest" description="Disordered" evidence="1">
    <location>
        <begin position="86"/>
        <end position="114"/>
    </location>
</feature>
<gene>
    <name evidence="3" type="ORF">A3770_09p57100</name>
    <name evidence="2" type="ORF">CPRI1469_LOCUS4524</name>
</gene>
<dbReference type="AlphaFoldDB" id="A0A5B8MUM7"/>
<keyword evidence="4" id="KW-1185">Reference proteome</keyword>
<evidence type="ECO:0000313" key="4">
    <source>
        <dbReference type="Proteomes" id="UP000316726"/>
    </source>
</evidence>
<dbReference type="EMBL" id="HBHL01007048">
    <property type="protein sequence ID" value="CAD9715668.1"/>
    <property type="molecule type" value="Transcribed_RNA"/>
</dbReference>
<feature type="region of interest" description="Disordered" evidence="1">
    <location>
        <begin position="16"/>
        <end position="38"/>
    </location>
</feature>
<accession>A0A5B8MUM7</accession>
<evidence type="ECO:0000313" key="2">
    <source>
        <dbReference type="EMBL" id="CAD9715668.1"/>
    </source>
</evidence>
<protein>
    <submittedName>
        <fullName evidence="3">Uncharacterized protein</fullName>
    </submittedName>
</protein>
<name>A0A5B8MUM7_9CHLO</name>